<keyword evidence="1" id="KW-0812">Transmembrane</keyword>
<feature type="domain" description="DUF5808" evidence="2">
    <location>
        <begin position="19"/>
        <end position="45"/>
    </location>
</feature>
<keyword evidence="4" id="KW-1185">Reference proteome</keyword>
<sequence length="65" mass="7526">MEPTEDSNNYKYGVFYYNKDDSRIIVPKRIKYMGWTVNFAHPLSYLIMGGILAVVIVAWIVAPQK</sequence>
<name>A0A1G8MWJ7_9SPHI</name>
<dbReference type="InterPro" id="IPR043831">
    <property type="entry name" value="DUF5808"/>
</dbReference>
<dbReference type="Proteomes" id="UP000199705">
    <property type="component" value="Unassembled WGS sequence"/>
</dbReference>
<evidence type="ECO:0000259" key="2">
    <source>
        <dbReference type="Pfam" id="PF19124"/>
    </source>
</evidence>
<dbReference type="STRING" id="551996.SAMN05192573_12937"/>
<evidence type="ECO:0000313" key="3">
    <source>
        <dbReference type="EMBL" id="SDI72332.1"/>
    </source>
</evidence>
<keyword evidence="1" id="KW-0472">Membrane</keyword>
<organism evidence="3 4">
    <name type="scientific">Mucilaginibacter gossypii</name>
    <dbReference type="NCBI Taxonomy" id="551996"/>
    <lineage>
        <taxon>Bacteria</taxon>
        <taxon>Pseudomonadati</taxon>
        <taxon>Bacteroidota</taxon>
        <taxon>Sphingobacteriia</taxon>
        <taxon>Sphingobacteriales</taxon>
        <taxon>Sphingobacteriaceae</taxon>
        <taxon>Mucilaginibacter</taxon>
    </lineage>
</organism>
<dbReference type="EMBL" id="FNCG01000029">
    <property type="protein sequence ID" value="SDI72332.1"/>
    <property type="molecule type" value="Genomic_DNA"/>
</dbReference>
<evidence type="ECO:0000313" key="4">
    <source>
        <dbReference type="Proteomes" id="UP000199705"/>
    </source>
</evidence>
<accession>A0A1G8MWJ7</accession>
<dbReference type="RefSeq" id="WP_091176142.1">
    <property type="nucleotide sequence ID" value="NZ_CP071878.2"/>
</dbReference>
<keyword evidence="1" id="KW-1133">Transmembrane helix</keyword>
<protein>
    <recommendedName>
        <fullName evidence="2">DUF5808 domain-containing protein</fullName>
    </recommendedName>
</protein>
<feature type="transmembrane region" description="Helical" evidence="1">
    <location>
        <begin position="43"/>
        <end position="62"/>
    </location>
</feature>
<reference evidence="4" key="1">
    <citation type="submission" date="2016-10" db="EMBL/GenBank/DDBJ databases">
        <authorList>
            <person name="Varghese N."/>
            <person name="Submissions S."/>
        </authorList>
    </citation>
    <scope>NUCLEOTIDE SEQUENCE [LARGE SCALE GENOMIC DNA]</scope>
    <source>
        <strain evidence="4">Gh-67</strain>
    </source>
</reference>
<dbReference type="Pfam" id="PF19124">
    <property type="entry name" value="DUF5808"/>
    <property type="match status" value="1"/>
</dbReference>
<dbReference type="AlphaFoldDB" id="A0A1G8MWJ7"/>
<evidence type="ECO:0000256" key="1">
    <source>
        <dbReference type="SAM" id="Phobius"/>
    </source>
</evidence>
<gene>
    <name evidence="3" type="ORF">SAMN05192573_12937</name>
</gene>
<proteinExistence type="predicted"/>